<keyword evidence="14" id="KW-0832">Ubl conjugation</keyword>
<feature type="compositionally biased region" description="Basic and acidic residues" evidence="22">
    <location>
        <begin position="200"/>
        <end position="215"/>
    </location>
</feature>
<evidence type="ECO:0000256" key="2">
    <source>
        <dbReference type="ARBA" id="ARBA00004286"/>
    </source>
</evidence>
<keyword evidence="10" id="KW-0747">Spliceosome</keyword>
<feature type="compositionally biased region" description="Basic residues" evidence="22">
    <location>
        <begin position="170"/>
        <end position="180"/>
    </location>
</feature>
<dbReference type="GO" id="GO:0045292">
    <property type="term" value="P:mRNA cis splicing, via spliceosome"/>
    <property type="evidence" value="ECO:0007669"/>
    <property type="project" value="InterPro"/>
</dbReference>
<dbReference type="PANTHER" id="PTHR24058">
    <property type="entry name" value="DUAL SPECIFICITY PROTEIN KINASE"/>
    <property type="match status" value="1"/>
</dbReference>
<evidence type="ECO:0000313" key="24">
    <source>
        <dbReference type="EMBL" id="KAK9750311.1"/>
    </source>
</evidence>
<feature type="compositionally biased region" description="Basic and acidic residues" evidence="22">
    <location>
        <begin position="266"/>
        <end position="310"/>
    </location>
</feature>
<keyword evidence="12" id="KW-0418">Kinase</keyword>
<feature type="region of interest" description="Disordered" evidence="22">
    <location>
        <begin position="98"/>
        <end position="607"/>
    </location>
</feature>
<feature type="compositionally biased region" description="Basic and acidic residues" evidence="22">
    <location>
        <begin position="228"/>
        <end position="256"/>
    </location>
</feature>
<dbReference type="GO" id="GO:0005681">
    <property type="term" value="C:spliceosomal complex"/>
    <property type="evidence" value="ECO:0007669"/>
    <property type="project" value="UniProtKB-KW"/>
</dbReference>
<dbReference type="FunFam" id="3.30.200.20:FF:000123">
    <property type="entry name" value="serine/threonine-protein kinase PRP4 homolog"/>
    <property type="match status" value="1"/>
</dbReference>
<dbReference type="Pfam" id="PF00069">
    <property type="entry name" value="Pkinase"/>
    <property type="match status" value="1"/>
</dbReference>
<keyword evidence="11" id="KW-0547">Nucleotide-binding</keyword>
<reference evidence="24" key="1">
    <citation type="submission" date="2024-03" db="EMBL/GenBank/DDBJ databases">
        <title>WGS assembly of Saponaria officinalis var. Norfolk2.</title>
        <authorList>
            <person name="Jenkins J."/>
            <person name="Shu S."/>
            <person name="Grimwood J."/>
            <person name="Barry K."/>
            <person name="Goodstein D."/>
            <person name="Schmutz J."/>
            <person name="Leebens-Mack J."/>
            <person name="Osbourn A."/>
        </authorList>
    </citation>
    <scope>NUCLEOTIDE SEQUENCE [LARGE SCALE GENOMIC DNA]</scope>
    <source>
        <strain evidence="24">JIC</strain>
    </source>
</reference>
<dbReference type="GO" id="GO:0005524">
    <property type="term" value="F:ATP binding"/>
    <property type="evidence" value="ECO:0007669"/>
    <property type="project" value="UniProtKB-KW"/>
</dbReference>
<feature type="region of interest" description="Disordered" evidence="22">
    <location>
        <begin position="621"/>
        <end position="642"/>
    </location>
</feature>
<dbReference type="SMART" id="SM00220">
    <property type="entry name" value="S_TKc"/>
    <property type="match status" value="1"/>
</dbReference>
<dbReference type="SUPFAM" id="SSF56112">
    <property type="entry name" value="Protein kinase-like (PK-like)"/>
    <property type="match status" value="1"/>
</dbReference>
<dbReference type="PANTHER" id="PTHR24058:SF103">
    <property type="entry name" value="SERINE_THREONINE-PROTEIN KINASE PRP4 HOMOLOG"/>
    <property type="match status" value="1"/>
</dbReference>
<feature type="compositionally biased region" description="Basic and acidic residues" evidence="22">
    <location>
        <begin position="125"/>
        <end position="144"/>
    </location>
</feature>
<feature type="compositionally biased region" description="Basic residues" evidence="22">
    <location>
        <begin position="26"/>
        <end position="45"/>
    </location>
</feature>
<keyword evidence="13" id="KW-0067">ATP-binding</keyword>
<comment type="similarity">
    <text evidence="18">Belongs to the protein kinase superfamily. CMGC Ser/Thr protein kinase family.</text>
</comment>
<evidence type="ECO:0000256" key="22">
    <source>
        <dbReference type="SAM" id="MobiDB-lite"/>
    </source>
</evidence>
<dbReference type="InterPro" id="IPR000719">
    <property type="entry name" value="Prot_kinase_dom"/>
</dbReference>
<evidence type="ECO:0000256" key="21">
    <source>
        <dbReference type="ARBA" id="ARBA00046964"/>
    </source>
</evidence>
<keyword evidence="25" id="KW-1185">Reference proteome</keyword>
<comment type="caution">
    <text evidence="24">The sequence shown here is derived from an EMBL/GenBank/DDBJ whole genome shotgun (WGS) entry which is preliminary data.</text>
</comment>
<evidence type="ECO:0000256" key="13">
    <source>
        <dbReference type="ARBA" id="ARBA00022840"/>
    </source>
</evidence>
<evidence type="ECO:0000256" key="14">
    <source>
        <dbReference type="ARBA" id="ARBA00022843"/>
    </source>
</evidence>
<evidence type="ECO:0000256" key="19">
    <source>
        <dbReference type="ARBA" id="ARBA00023637"/>
    </source>
</evidence>
<protein>
    <recommendedName>
        <fullName evidence="19">Serine/threonine-protein kinase PRP4 homolog</fullName>
        <ecNumber evidence="3">2.7.11.1</ecNumber>
    </recommendedName>
    <alternativeName>
        <fullName evidence="20">PRP4 pre-mRNA-processing factor 4 homolog</fullName>
    </alternativeName>
</protein>
<accession>A0AAW1MVX1</accession>
<dbReference type="GO" id="GO:0004674">
    <property type="term" value="F:protein serine/threonine kinase activity"/>
    <property type="evidence" value="ECO:0007669"/>
    <property type="project" value="UniProtKB-KW"/>
</dbReference>
<feature type="compositionally biased region" description="Basic and acidic residues" evidence="22">
    <location>
        <begin position="561"/>
        <end position="576"/>
    </location>
</feature>
<dbReference type="GO" id="GO:0005694">
    <property type="term" value="C:chromosome"/>
    <property type="evidence" value="ECO:0007669"/>
    <property type="project" value="UniProtKB-SubCell"/>
</dbReference>
<dbReference type="Gene3D" id="3.30.200.20">
    <property type="entry name" value="Phosphorylase Kinase, domain 1"/>
    <property type="match status" value="1"/>
</dbReference>
<keyword evidence="16" id="KW-0508">mRNA splicing</keyword>
<evidence type="ECO:0000256" key="10">
    <source>
        <dbReference type="ARBA" id="ARBA00022728"/>
    </source>
</evidence>
<dbReference type="InterPro" id="IPR008271">
    <property type="entry name" value="Ser/Thr_kinase_AS"/>
</dbReference>
<feature type="region of interest" description="Disordered" evidence="22">
    <location>
        <begin position="1"/>
        <end position="56"/>
    </location>
</feature>
<evidence type="ECO:0000256" key="15">
    <source>
        <dbReference type="ARBA" id="ARBA00022990"/>
    </source>
</evidence>
<evidence type="ECO:0000256" key="9">
    <source>
        <dbReference type="ARBA" id="ARBA00022679"/>
    </source>
</evidence>
<evidence type="ECO:0000256" key="11">
    <source>
        <dbReference type="ARBA" id="ARBA00022741"/>
    </source>
</evidence>
<evidence type="ECO:0000256" key="16">
    <source>
        <dbReference type="ARBA" id="ARBA00023187"/>
    </source>
</evidence>
<evidence type="ECO:0000256" key="18">
    <source>
        <dbReference type="ARBA" id="ARBA00023596"/>
    </source>
</evidence>
<evidence type="ECO:0000256" key="5">
    <source>
        <dbReference type="ARBA" id="ARBA00022499"/>
    </source>
</evidence>
<keyword evidence="6" id="KW-0723">Serine/threonine-protein kinase</keyword>
<keyword evidence="5" id="KW-1017">Isopeptide bond</keyword>
<keyword evidence="9" id="KW-0808">Transferase</keyword>
<evidence type="ECO:0000256" key="7">
    <source>
        <dbReference type="ARBA" id="ARBA00022553"/>
    </source>
</evidence>
<dbReference type="EC" id="2.7.11.1" evidence="3"/>
<name>A0AAW1MVX1_SAPOF</name>
<dbReference type="Gene3D" id="1.10.510.10">
    <property type="entry name" value="Transferase(Phosphotransferase) domain 1"/>
    <property type="match status" value="1"/>
</dbReference>
<dbReference type="InterPro" id="IPR050494">
    <property type="entry name" value="Ser_Thr_dual-spec_kinase"/>
</dbReference>
<comment type="subunit">
    <text evidence="21">Interacts with CLK1 C-terminus. Associates with the U5 snRNP and NCOR1 deacetylase complexes. Identified in the spliceosome C complex.</text>
</comment>
<evidence type="ECO:0000313" key="25">
    <source>
        <dbReference type="Proteomes" id="UP001443914"/>
    </source>
</evidence>
<dbReference type="Proteomes" id="UP001443914">
    <property type="component" value="Unassembled WGS sequence"/>
</dbReference>
<keyword evidence="4" id="KW-0158">Chromosome</keyword>
<evidence type="ECO:0000256" key="17">
    <source>
        <dbReference type="ARBA" id="ARBA00023242"/>
    </source>
</evidence>
<evidence type="ECO:0000256" key="4">
    <source>
        <dbReference type="ARBA" id="ARBA00022454"/>
    </source>
</evidence>
<evidence type="ECO:0000256" key="3">
    <source>
        <dbReference type="ARBA" id="ARBA00012513"/>
    </source>
</evidence>
<dbReference type="FunFam" id="1.10.510.10:FF:000078">
    <property type="entry name" value="Serine/threonine-protein kinase PRP4 homolog"/>
    <property type="match status" value="1"/>
</dbReference>
<dbReference type="InterPro" id="IPR011009">
    <property type="entry name" value="Kinase-like_dom_sf"/>
</dbReference>
<evidence type="ECO:0000256" key="1">
    <source>
        <dbReference type="ARBA" id="ARBA00004123"/>
    </source>
</evidence>
<feature type="compositionally biased region" description="Basic and acidic residues" evidence="22">
    <location>
        <begin position="324"/>
        <end position="510"/>
    </location>
</feature>
<proteinExistence type="inferred from homology"/>
<dbReference type="AlphaFoldDB" id="A0AAW1MVX1"/>
<keyword evidence="7" id="KW-0597">Phosphoprotein</keyword>
<dbReference type="InterPro" id="IPR044092">
    <property type="entry name" value="STKc_PRP4"/>
</dbReference>
<dbReference type="CDD" id="cd14135">
    <property type="entry name" value="STKc_PRP4"/>
    <property type="match status" value="1"/>
</dbReference>
<dbReference type="PROSITE" id="PS50011">
    <property type="entry name" value="PROTEIN_KINASE_DOM"/>
    <property type="match status" value="1"/>
</dbReference>
<dbReference type="PROSITE" id="PS00108">
    <property type="entry name" value="PROTEIN_KINASE_ST"/>
    <property type="match status" value="1"/>
</dbReference>
<feature type="compositionally biased region" description="Basic and acidic residues" evidence="22">
    <location>
        <begin position="588"/>
        <end position="597"/>
    </location>
</feature>
<evidence type="ECO:0000256" key="8">
    <source>
        <dbReference type="ARBA" id="ARBA00022664"/>
    </source>
</evidence>
<dbReference type="EMBL" id="JBDFQZ010000002">
    <property type="protein sequence ID" value="KAK9750311.1"/>
    <property type="molecule type" value="Genomic_DNA"/>
</dbReference>
<sequence>MASDSQDSHRKHNRSPSDEDSPDNSKRRKHRHHRRHRHRHRHHRSKHDELKEDEIESEMKADLAAVVKSADYDMEEGEIVEEGGGGVFVVEDEIDDKKVASDLESGELDDGYLRGVDTMDDVPMETDRMSDKILKSVSDRSGDSKKHRSHASLDESPVSVSIANGDSKKSSSKSGKHKDKHRSESKEKLVELMEVDEDEREGRRNSYSLKNKDARQSGSYRSPSHGRYHVETGDRNRLESPDRKKEREHSQSVVHERRSRSRHHRDRDEGIYENGKVYDDYDEERERRVPTDYRLDHGERVTDKRRERSSSRHRSSMYENGDSFDSKRDEIMYRDKMKVREQEPVRARTDRDWDSERERRGRDRDRVRESDKDRERGREAKNGVDWDREHKRENDRGRSRDKVFEREKRRDASTSSFRDRNLDRERDRKQEMDRGRDRDRDRDRHDGQSERSRMYHQYEDKANNGHDGRDRRHGYSEPDYMDGKKKYESEKDRASKDDLVKETEDAKRDDDDQNGYQERVELKLAEQEEDDVDRIKEESRRRREAILQKYKAKALLEQVPEDAKAGSDEQLKERPGQKPASANAIQEESNHIKHDEEAFGDGNSYSVGKSPLMNETAAVESAGAAGLGEGSPKSERSNDMFCDDIFGDSPAGIRKTGKGDGLPVERSGLHDNWDDPEGYYSFRFGEILDSRYEVTAAHGKGVFSTVVRAKDLKAGSGDPEEVAIKIIRNNETMLKAGTEELVILKKLVGADPEDRRHCVRYLSHFKYRNHLCIVFESLHMNLREVLKKFGRNIGLKLTAVRTYAKQLFIALKHLRNCGVLHSDIKPDNMLVNEAKNVLKLCDFGNAMFAGKNEITPYLVSRFYRAPEIILGLPYDHPMDIWSVGCCLYEIYTGKVLFPGATNNDMLRLHMELKGPFPKKMLRKGAFVEPHFDQDLNFLATEEDPVTKKAIRKLIFNIKPKDIGSIIMGSPGEDPKMLANFKDLLDKIFVLDPDKRLTVSQALSHPFITGK</sequence>
<keyword evidence="17" id="KW-0539">Nucleus</keyword>
<evidence type="ECO:0000256" key="6">
    <source>
        <dbReference type="ARBA" id="ARBA00022527"/>
    </source>
</evidence>
<feature type="domain" description="Protein kinase" evidence="23">
    <location>
        <begin position="692"/>
        <end position="1007"/>
    </location>
</feature>
<feature type="compositionally biased region" description="Basic and acidic residues" evidence="22">
    <location>
        <begin position="181"/>
        <end position="191"/>
    </location>
</feature>
<keyword evidence="15" id="KW-0007">Acetylation</keyword>
<evidence type="ECO:0000256" key="20">
    <source>
        <dbReference type="ARBA" id="ARBA00031858"/>
    </source>
</evidence>
<evidence type="ECO:0000259" key="23">
    <source>
        <dbReference type="PROSITE" id="PS50011"/>
    </source>
</evidence>
<organism evidence="24 25">
    <name type="scientific">Saponaria officinalis</name>
    <name type="common">Common soapwort</name>
    <name type="synonym">Lychnis saponaria</name>
    <dbReference type="NCBI Taxonomy" id="3572"/>
    <lineage>
        <taxon>Eukaryota</taxon>
        <taxon>Viridiplantae</taxon>
        <taxon>Streptophyta</taxon>
        <taxon>Embryophyta</taxon>
        <taxon>Tracheophyta</taxon>
        <taxon>Spermatophyta</taxon>
        <taxon>Magnoliopsida</taxon>
        <taxon>eudicotyledons</taxon>
        <taxon>Gunneridae</taxon>
        <taxon>Pentapetalae</taxon>
        <taxon>Caryophyllales</taxon>
        <taxon>Caryophyllaceae</taxon>
        <taxon>Caryophylleae</taxon>
        <taxon>Saponaria</taxon>
    </lineage>
</organism>
<comment type="subcellular location">
    <subcellularLocation>
        <location evidence="2">Chromosome</location>
    </subcellularLocation>
    <subcellularLocation>
        <location evidence="1">Nucleus</location>
    </subcellularLocation>
</comment>
<feature type="compositionally biased region" description="Basic and acidic residues" evidence="22">
    <location>
        <begin position="533"/>
        <end position="546"/>
    </location>
</feature>
<gene>
    <name evidence="24" type="ORF">RND81_02G186700</name>
</gene>
<keyword evidence="8" id="KW-0507">mRNA processing</keyword>
<evidence type="ECO:0000256" key="12">
    <source>
        <dbReference type="ARBA" id="ARBA00022777"/>
    </source>
</evidence>